<gene>
    <name evidence="7" type="primary">g7343</name>
    <name evidence="7" type="ORF">VP750_LOCUS6285</name>
</gene>
<evidence type="ECO:0000313" key="8">
    <source>
        <dbReference type="Proteomes" id="UP001497392"/>
    </source>
</evidence>
<keyword evidence="5" id="KW-0539">Nucleus</keyword>
<proteinExistence type="inferred from homology"/>
<sequence length="216" mass="23383">MEEETQPKGATIVKDLLEATGVRHYDAAVVTQLLEFLYRYTSDVLESAQAHVTDGTGIAHEDVMLAVQAQDATQFAQPPPQEVLMKLAEARNSKPLPKFRTRHGLRLPPEEDCLLGINMQLAQIRAGRIEEPQSDSAAAKGQSSARRGPQAGNRLQIQLQGDAAAEAPAAPAQLQRSQPPAGQQPLAPRIAAFSGEEQEHEPGGDKPDIDVEMEEL</sequence>
<dbReference type="InterPro" id="IPR003162">
    <property type="entry name" value="TFIID-31"/>
</dbReference>
<evidence type="ECO:0000256" key="2">
    <source>
        <dbReference type="ARBA" id="ARBA00007646"/>
    </source>
</evidence>
<dbReference type="SUPFAM" id="SSF47113">
    <property type="entry name" value="Histone-fold"/>
    <property type="match status" value="1"/>
</dbReference>
<dbReference type="PANTHER" id="PTHR48068">
    <property type="entry name" value="TAF9 RNA POLYMERASE II, TATA BOX-BINDING PROTEIN (TBP)-ASSOCIATED FACTOR"/>
    <property type="match status" value="1"/>
</dbReference>
<dbReference type="EMBL" id="CAXHTA020000011">
    <property type="protein sequence ID" value="CAL5224626.1"/>
    <property type="molecule type" value="Genomic_DNA"/>
</dbReference>
<evidence type="ECO:0000313" key="7">
    <source>
        <dbReference type="EMBL" id="CAL5224626.1"/>
    </source>
</evidence>
<protein>
    <submittedName>
        <fullName evidence="7">G7343 protein</fullName>
    </submittedName>
</protein>
<feature type="compositionally biased region" description="Low complexity" evidence="6">
    <location>
        <begin position="163"/>
        <end position="172"/>
    </location>
</feature>
<evidence type="ECO:0000256" key="4">
    <source>
        <dbReference type="ARBA" id="ARBA00023163"/>
    </source>
</evidence>
<reference evidence="7 8" key="1">
    <citation type="submission" date="2024-06" db="EMBL/GenBank/DDBJ databases">
        <authorList>
            <person name="Kraege A."/>
            <person name="Thomma B."/>
        </authorList>
    </citation>
    <scope>NUCLEOTIDE SEQUENCE [LARGE SCALE GENOMIC DNA]</scope>
</reference>
<evidence type="ECO:0000256" key="6">
    <source>
        <dbReference type="SAM" id="MobiDB-lite"/>
    </source>
</evidence>
<comment type="similarity">
    <text evidence="2">Belongs to the TAF9 family.</text>
</comment>
<feature type="compositionally biased region" description="Basic and acidic residues" evidence="6">
    <location>
        <begin position="200"/>
        <end position="209"/>
    </location>
</feature>
<dbReference type="Pfam" id="PF02291">
    <property type="entry name" value="TFIID-31kDa"/>
    <property type="match status" value="1"/>
</dbReference>
<keyword evidence="3" id="KW-0805">Transcription regulation</keyword>
<accession>A0ABP1FXL7</accession>
<evidence type="ECO:0000256" key="1">
    <source>
        <dbReference type="ARBA" id="ARBA00004123"/>
    </source>
</evidence>
<dbReference type="CDD" id="cd07979">
    <property type="entry name" value="HFD_TAF9"/>
    <property type="match status" value="1"/>
</dbReference>
<comment type="caution">
    <text evidence="7">The sequence shown here is derived from an EMBL/GenBank/DDBJ whole genome shotgun (WGS) entry which is preliminary data.</text>
</comment>
<keyword evidence="8" id="KW-1185">Reference proteome</keyword>
<dbReference type="Proteomes" id="UP001497392">
    <property type="component" value="Unassembled WGS sequence"/>
</dbReference>
<evidence type="ECO:0000256" key="5">
    <source>
        <dbReference type="ARBA" id="ARBA00023242"/>
    </source>
</evidence>
<organism evidence="7 8">
    <name type="scientific">Coccomyxa viridis</name>
    <dbReference type="NCBI Taxonomy" id="1274662"/>
    <lineage>
        <taxon>Eukaryota</taxon>
        <taxon>Viridiplantae</taxon>
        <taxon>Chlorophyta</taxon>
        <taxon>core chlorophytes</taxon>
        <taxon>Trebouxiophyceae</taxon>
        <taxon>Trebouxiophyceae incertae sedis</taxon>
        <taxon>Coccomyxaceae</taxon>
        <taxon>Coccomyxa</taxon>
    </lineage>
</organism>
<evidence type="ECO:0000256" key="3">
    <source>
        <dbReference type="ARBA" id="ARBA00023015"/>
    </source>
</evidence>
<dbReference type="PANTHER" id="PTHR48068:SF4">
    <property type="entry name" value="TATA-BOX BINDING PROTEIN ASSOCIATED FACTOR 9"/>
    <property type="match status" value="1"/>
</dbReference>
<dbReference type="InterPro" id="IPR009072">
    <property type="entry name" value="Histone-fold"/>
</dbReference>
<keyword evidence="4" id="KW-0804">Transcription</keyword>
<dbReference type="InterPro" id="IPR051431">
    <property type="entry name" value="TFIID_subunit_9"/>
</dbReference>
<name>A0ABP1FXL7_9CHLO</name>
<dbReference type="Gene3D" id="1.10.20.10">
    <property type="entry name" value="Histone, subunit A"/>
    <property type="match status" value="1"/>
</dbReference>
<comment type="subcellular location">
    <subcellularLocation>
        <location evidence="1">Nucleus</location>
    </subcellularLocation>
</comment>
<feature type="region of interest" description="Disordered" evidence="6">
    <location>
        <begin position="130"/>
        <end position="216"/>
    </location>
</feature>